<keyword evidence="3" id="KW-0396">Initiation factor</keyword>
<dbReference type="Proteomes" id="UP000718564">
    <property type="component" value="Unassembled WGS sequence"/>
</dbReference>
<evidence type="ECO:0000259" key="2">
    <source>
        <dbReference type="Pfam" id="PF04760"/>
    </source>
</evidence>
<reference evidence="3 4" key="1">
    <citation type="submission" date="2018-06" db="EMBL/GenBank/DDBJ databases">
        <title>Comparative genomics of Brasilonema spp. strains.</title>
        <authorList>
            <person name="Alvarenga D.O."/>
            <person name="Fiore M.F."/>
            <person name="Varani A.M."/>
        </authorList>
    </citation>
    <scope>NUCLEOTIDE SEQUENCE [LARGE SCALE GENOMIC DNA]</scope>
    <source>
        <strain evidence="3 4">SPC951</strain>
    </source>
</reference>
<accession>A0ABX1P7Z6</accession>
<dbReference type="InterPro" id="IPR006847">
    <property type="entry name" value="IF2_N"/>
</dbReference>
<feature type="compositionally biased region" description="Polar residues" evidence="1">
    <location>
        <begin position="56"/>
        <end position="77"/>
    </location>
</feature>
<evidence type="ECO:0000313" key="4">
    <source>
        <dbReference type="Proteomes" id="UP000718564"/>
    </source>
</evidence>
<dbReference type="GO" id="GO:0003743">
    <property type="term" value="F:translation initiation factor activity"/>
    <property type="evidence" value="ECO:0007669"/>
    <property type="project" value="UniProtKB-KW"/>
</dbReference>
<feature type="domain" description="Translation initiation factor IF-2 N-terminal" evidence="2">
    <location>
        <begin position="4"/>
        <end position="50"/>
    </location>
</feature>
<feature type="compositionally biased region" description="Pro residues" evidence="1">
    <location>
        <begin position="124"/>
        <end position="137"/>
    </location>
</feature>
<feature type="compositionally biased region" description="Polar residues" evidence="1">
    <location>
        <begin position="148"/>
        <end position="157"/>
    </location>
</feature>
<dbReference type="Gene3D" id="1.10.10.2480">
    <property type="match status" value="1"/>
</dbReference>
<keyword evidence="4" id="KW-1185">Reference proteome</keyword>
<evidence type="ECO:0000256" key="1">
    <source>
        <dbReference type="SAM" id="MobiDB-lite"/>
    </source>
</evidence>
<dbReference type="Pfam" id="PF04760">
    <property type="entry name" value="IF2_N"/>
    <property type="match status" value="1"/>
</dbReference>
<protein>
    <submittedName>
        <fullName evidence="3">Translation initiation factor IF-2</fullName>
    </submittedName>
</protein>
<evidence type="ECO:0000313" key="3">
    <source>
        <dbReference type="EMBL" id="NMG19942.1"/>
    </source>
</evidence>
<comment type="caution">
    <text evidence="3">The sequence shown here is derived from an EMBL/GenBank/DDBJ whole genome shotgun (WGS) entry which is preliminary data.</text>
</comment>
<organism evidence="3 4">
    <name type="scientific">Brasilonema bromeliae SPC951</name>
    <dbReference type="NCBI Taxonomy" id="385972"/>
    <lineage>
        <taxon>Bacteria</taxon>
        <taxon>Bacillati</taxon>
        <taxon>Cyanobacteriota</taxon>
        <taxon>Cyanophyceae</taxon>
        <taxon>Nostocales</taxon>
        <taxon>Scytonemataceae</taxon>
        <taxon>Brasilonema</taxon>
        <taxon>Bromeliae group (in: Brasilonema)</taxon>
    </lineage>
</organism>
<feature type="region of interest" description="Disordered" evidence="1">
    <location>
        <begin position="119"/>
        <end position="157"/>
    </location>
</feature>
<feature type="region of interest" description="Disordered" evidence="1">
    <location>
        <begin position="51"/>
        <end position="105"/>
    </location>
</feature>
<sequence length="157" mass="16982">MNNGKVRIYELSKELNLDNKELLAICDQLNIAVKSHSSTITESEAERIRAQAEKLAQTSVTPRIGNGTNSHRPNSPQDGGRNRPAAPNKQQILEIRKPTVLKNPISNAPEASVAINTVASEVNPPSPPKSIAPPVSPMKPTAPIRSVPRNQSETTLE</sequence>
<dbReference type="EMBL" id="QMEB01000066">
    <property type="protein sequence ID" value="NMG19942.1"/>
    <property type="molecule type" value="Genomic_DNA"/>
</dbReference>
<name>A0ABX1P7Z6_9CYAN</name>
<feature type="non-terminal residue" evidence="3">
    <location>
        <position position="157"/>
    </location>
</feature>
<keyword evidence="3" id="KW-0648">Protein biosynthesis</keyword>
<dbReference type="RefSeq" id="WP_211173207.1">
    <property type="nucleotide sequence ID" value="NZ_CAWPJE010000039.1"/>
</dbReference>
<gene>
    <name evidence="3" type="ORF">DP116_10905</name>
</gene>
<proteinExistence type="predicted"/>